<dbReference type="Pfam" id="PF00089">
    <property type="entry name" value="Trypsin"/>
    <property type="match status" value="1"/>
</dbReference>
<dbReference type="AlphaFoldDB" id="A0A920BU54"/>
<dbReference type="Proteomes" id="UP000682111">
    <property type="component" value="Unassembled WGS sequence"/>
</dbReference>
<keyword evidence="4" id="KW-1185">Reference proteome</keyword>
<dbReference type="InterPro" id="IPR001254">
    <property type="entry name" value="Trypsin_dom"/>
</dbReference>
<organism evidence="3 4">
    <name type="scientific">Robertmurraya siralis</name>
    <dbReference type="NCBI Taxonomy" id="77777"/>
    <lineage>
        <taxon>Bacteria</taxon>
        <taxon>Bacillati</taxon>
        <taxon>Bacillota</taxon>
        <taxon>Bacilli</taxon>
        <taxon>Bacillales</taxon>
        <taxon>Bacillaceae</taxon>
        <taxon>Robertmurraya</taxon>
    </lineage>
</organism>
<comment type="caution">
    <text evidence="3">The sequence shown here is derived from an EMBL/GenBank/DDBJ whole genome shotgun (WGS) entry which is preliminary data.</text>
</comment>
<evidence type="ECO:0000313" key="3">
    <source>
        <dbReference type="EMBL" id="GIN62628.1"/>
    </source>
</evidence>
<keyword evidence="1" id="KW-0720">Serine protease</keyword>
<dbReference type="GO" id="GO:0006508">
    <property type="term" value="P:proteolysis"/>
    <property type="evidence" value="ECO:0007669"/>
    <property type="project" value="InterPro"/>
</dbReference>
<evidence type="ECO:0000256" key="1">
    <source>
        <dbReference type="ARBA" id="ARBA00022825"/>
    </source>
</evidence>
<feature type="domain" description="Peptidase S1" evidence="2">
    <location>
        <begin position="233"/>
        <end position="400"/>
    </location>
</feature>
<dbReference type="GO" id="GO:0004252">
    <property type="term" value="F:serine-type endopeptidase activity"/>
    <property type="evidence" value="ECO:0007669"/>
    <property type="project" value="InterPro"/>
</dbReference>
<dbReference type="RefSeq" id="WP_212933886.1">
    <property type="nucleotide sequence ID" value="NZ_BORC01000004.1"/>
</dbReference>
<dbReference type="InterPro" id="IPR043504">
    <property type="entry name" value="Peptidase_S1_PA_chymotrypsin"/>
</dbReference>
<dbReference type="CDD" id="cd21112">
    <property type="entry name" value="alphaLP-like"/>
    <property type="match status" value="1"/>
</dbReference>
<name>A0A920BU54_9BACI</name>
<keyword evidence="1" id="KW-0378">Hydrolase</keyword>
<gene>
    <name evidence="3" type="ORF">J27TS8_26210</name>
</gene>
<dbReference type="PROSITE" id="PS00134">
    <property type="entry name" value="TRYPSIN_HIS"/>
    <property type="match status" value="1"/>
</dbReference>
<keyword evidence="1" id="KW-0645">Protease</keyword>
<reference evidence="3" key="1">
    <citation type="submission" date="2021-03" db="EMBL/GenBank/DDBJ databases">
        <title>Antimicrobial resistance genes in bacteria isolated from Japanese honey, and their potential for conferring macrolide and lincosamide resistance in the American foulbrood pathogen Paenibacillus larvae.</title>
        <authorList>
            <person name="Okamoto M."/>
            <person name="Kumagai M."/>
            <person name="Kanamori H."/>
            <person name="Takamatsu D."/>
        </authorList>
    </citation>
    <scope>NUCLEOTIDE SEQUENCE</scope>
    <source>
        <strain evidence="3">J27TS8</strain>
    </source>
</reference>
<sequence length="443" mass="49746">MKNWVTLLIFISLVGSIFSPTSLTQSKASSQTQSNGENIAFNKEKLEKVREVAIKQNNLKNDLNIELQEDNLTIEDLLSEGDMYFNGDEQLVILLKENKNKVKLKNIKKHVEKLIFSKVDKYILKKANYSQVELRDLISFFYEDNRDINFSENTSVSINTIHNRVDLLTDTLSNEFNTKLIDKYGPILNIIIDPNFKTKSEYAAVKSARDNWNSLGGGLGILNSSNSRCSTSGVAYKDTRYFLITAGHCLGYIGETISQYNDYDVGHAHLDARESDYDLGLIILDNLTDSRKIPSGRYASRGLYLVGADTSAGGYDAHLTGTERPILNQRVCKTGTSTGFTCGKVINVSSREWWGQVHIEVIVNPKEGTYTGNYLLAKGDSGGALFNPSNYRLIGITSQLKDIDEYYNGYLASNWGYFTPFVEVAQKYGLYLYTNSTRTPINQ</sequence>
<dbReference type="EMBL" id="BORC01000004">
    <property type="protein sequence ID" value="GIN62628.1"/>
    <property type="molecule type" value="Genomic_DNA"/>
</dbReference>
<dbReference type="Gene3D" id="2.40.10.10">
    <property type="entry name" value="Trypsin-like serine proteases"/>
    <property type="match status" value="2"/>
</dbReference>
<dbReference type="SUPFAM" id="SSF50494">
    <property type="entry name" value="Trypsin-like serine proteases"/>
    <property type="match status" value="1"/>
</dbReference>
<evidence type="ECO:0000259" key="2">
    <source>
        <dbReference type="Pfam" id="PF00089"/>
    </source>
</evidence>
<protein>
    <recommendedName>
        <fullName evidence="2">Peptidase S1 domain-containing protein</fullName>
    </recommendedName>
</protein>
<evidence type="ECO:0000313" key="4">
    <source>
        <dbReference type="Proteomes" id="UP000682111"/>
    </source>
</evidence>
<proteinExistence type="predicted"/>
<accession>A0A920BU54</accession>
<dbReference type="InterPro" id="IPR018114">
    <property type="entry name" value="TRYPSIN_HIS"/>
</dbReference>
<dbReference type="InterPro" id="IPR009003">
    <property type="entry name" value="Peptidase_S1_PA"/>
</dbReference>